<feature type="compositionally biased region" description="Basic and acidic residues" evidence="1">
    <location>
        <begin position="54"/>
        <end position="69"/>
    </location>
</feature>
<organism evidence="2 3">
    <name type="scientific">Desmophyllum pertusum</name>
    <dbReference type="NCBI Taxonomy" id="174260"/>
    <lineage>
        <taxon>Eukaryota</taxon>
        <taxon>Metazoa</taxon>
        <taxon>Cnidaria</taxon>
        <taxon>Anthozoa</taxon>
        <taxon>Hexacorallia</taxon>
        <taxon>Scleractinia</taxon>
        <taxon>Caryophylliina</taxon>
        <taxon>Caryophylliidae</taxon>
        <taxon>Desmophyllum</taxon>
    </lineage>
</organism>
<evidence type="ECO:0000313" key="2">
    <source>
        <dbReference type="EMBL" id="KAJ7378822.1"/>
    </source>
</evidence>
<sequence>MEPEQPKDENWQDLRAKLYSDSDFECLKKRRKKQVPEKESSTSTTSVNNASHALRQDIHEDHCYAKDSTDPTDVANNSQIPQPTNALNIKNFLQSALQVHLRLVFYVRLSVGNITSKEEVDQWLHQFAASSNIKYNTKDGYKRKGVKVVYAHWYIS</sequence>
<accession>A0A9X0CWR4</accession>
<keyword evidence="3" id="KW-1185">Reference proteome</keyword>
<dbReference type="EMBL" id="MU826362">
    <property type="protein sequence ID" value="KAJ7378822.1"/>
    <property type="molecule type" value="Genomic_DNA"/>
</dbReference>
<dbReference type="AlphaFoldDB" id="A0A9X0CWR4"/>
<feature type="region of interest" description="Disordered" evidence="1">
    <location>
        <begin position="29"/>
        <end position="80"/>
    </location>
</feature>
<name>A0A9X0CWR4_9CNID</name>
<comment type="caution">
    <text evidence="2">The sequence shown here is derived from an EMBL/GenBank/DDBJ whole genome shotgun (WGS) entry which is preliminary data.</text>
</comment>
<dbReference type="Proteomes" id="UP001163046">
    <property type="component" value="Unassembled WGS sequence"/>
</dbReference>
<evidence type="ECO:0000313" key="3">
    <source>
        <dbReference type="Proteomes" id="UP001163046"/>
    </source>
</evidence>
<evidence type="ECO:0000256" key="1">
    <source>
        <dbReference type="SAM" id="MobiDB-lite"/>
    </source>
</evidence>
<proteinExistence type="predicted"/>
<gene>
    <name evidence="2" type="ORF">OS493_020420</name>
</gene>
<dbReference type="OrthoDB" id="10578593at2759"/>
<reference evidence="2" key="1">
    <citation type="submission" date="2023-01" db="EMBL/GenBank/DDBJ databases">
        <title>Genome assembly of the deep-sea coral Lophelia pertusa.</title>
        <authorList>
            <person name="Herrera S."/>
            <person name="Cordes E."/>
        </authorList>
    </citation>
    <scope>NUCLEOTIDE SEQUENCE</scope>
    <source>
        <strain evidence="2">USNM1676648</strain>
        <tissue evidence="2">Polyp</tissue>
    </source>
</reference>
<protein>
    <submittedName>
        <fullName evidence="2">Uncharacterized protein</fullName>
    </submittedName>
</protein>